<feature type="compositionally biased region" description="Polar residues" evidence="1">
    <location>
        <begin position="169"/>
        <end position="234"/>
    </location>
</feature>
<accession>A0A2B7ZB55</accession>
<gene>
    <name evidence="2" type="ORF">GX50_07000</name>
</gene>
<keyword evidence="3" id="KW-1185">Reference proteome</keyword>
<feature type="compositionally biased region" description="Polar residues" evidence="1">
    <location>
        <begin position="87"/>
        <end position="102"/>
    </location>
</feature>
<evidence type="ECO:0000313" key="2">
    <source>
        <dbReference type="EMBL" id="PGH30242.1"/>
    </source>
</evidence>
<feature type="compositionally biased region" description="Basic and acidic residues" evidence="1">
    <location>
        <begin position="329"/>
        <end position="347"/>
    </location>
</feature>
<evidence type="ECO:0000313" key="3">
    <source>
        <dbReference type="Proteomes" id="UP000226031"/>
    </source>
</evidence>
<feature type="compositionally biased region" description="Low complexity" evidence="1">
    <location>
        <begin position="385"/>
        <end position="396"/>
    </location>
</feature>
<dbReference type="VEuPathDB" id="FungiDB:EMCG_03608"/>
<dbReference type="EMBL" id="PDND01000184">
    <property type="protein sequence ID" value="PGH30242.1"/>
    <property type="molecule type" value="Genomic_DNA"/>
</dbReference>
<dbReference type="Proteomes" id="UP000226031">
    <property type="component" value="Unassembled WGS sequence"/>
</dbReference>
<protein>
    <submittedName>
        <fullName evidence="2">Uncharacterized protein</fullName>
    </submittedName>
</protein>
<organism evidence="2 3">
    <name type="scientific">[Emmonsia] crescens</name>
    <dbReference type="NCBI Taxonomy" id="73230"/>
    <lineage>
        <taxon>Eukaryota</taxon>
        <taxon>Fungi</taxon>
        <taxon>Dikarya</taxon>
        <taxon>Ascomycota</taxon>
        <taxon>Pezizomycotina</taxon>
        <taxon>Eurotiomycetes</taxon>
        <taxon>Eurotiomycetidae</taxon>
        <taxon>Onygenales</taxon>
        <taxon>Ajellomycetaceae</taxon>
        <taxon>Emergomyces</taxon>
    </lineage>
</organism>
<feature type="region of interest" description="Disordered" evidence="1">
    <location>
        <begin position="161"/>
        <end position="234"/>
    </location>
</feature>
<feature type="compositionally biased region" description="Basic and acidic residues" evidence="1">
    <location>
        <begin position="77"/>
        <end position="86"/>
    </location>
</feature>
<name>A0A2B7ZB55_9EURO</name>
<feature type="region of interest" description="Disordered" evidence="1">
    <location>
        <begin position="1"/>
        <end position="102"/>
    </location>
</feature>
<proteinExistence type="predicted"/>
<dbReference type="AlphaFoldDB" id="A0A2B7ZB55"/>
<sequence>MSPQLPAAPDPIEVDPPVTQNQECSYHRAESRRRSARRYNPSQRYYSHHNLPRSSRYLELGYKTRSPARRQPPWDNLSRRRPELRRSNSSARSGDQNATCLSSKLYPSEGSLLEQPANIPQMIAPSARETMFTEAMSGAFDLTKSPLWLGKKLAAPATFPEKEPWLLQNPRNPFSSDPNSHTRSSPSTTDRSQKEAIQSQIIQQNNGKNAHNTSITNPCDTARTSNSLVQSQNQSDPMIVGFSLTQSPSTIETDEFSRLLQTIELHSRQSKGLADLVSSYLEEGGSHSDISSVVGDVNKFYTKPLRCQNQDPEGNLRLASLPGGGDSPDPPRDHRTPFRGHMIDRVDPGGPAVSVNGNQNGEEEGTTAHENPSQDGGSDVATRGNQVRNNANTQNNYIPASRTSNCTYFAMPVHELPQDPVLSTSDFGGFYDSFLPTAASDGSSSSSSKKRLRQDIGDLCQNKREPSVGCCHQQSKEHIDKPQSSEASQCNSQCRGCRPKRAKLDHFAGQSNLTSQICADRRPLKSPLSSQSCGSHYTETLPGISQSFEKTYSALVTPGRQRIYETRQKSLAGKPPNCGCQPRCSCTQPCQCGQDVTDNPPNCGCRPRCLCTQPCQCGQDVNVKMERGNATSSVRPPLRTSICAFPLFQVSPQNPDLPVDEVLSSQIPQCGSCELLRAQG</sequence>
<comment type="caution">
    <text evidence="2">The sequence shown here is derived from an EMBL/GenBank/DDBJ whole genome shotgun (WGS) entry which is preliminary data.</text>
</comment>
<evidence type="ECO:0000256" key="1">
    <source>
        <dbReference type="SAM" id="MobiDB-lite"/>
    </source>
</evidence>
<reference evidence="2 3" key="1">
    <citation type="submission" date="2017-10" db="EMBL/GenBank/DDBJ databases">
        <title>Comparative genomics in systemic dimorphic fungi from Ajellomycetaceae.</title>
        <authorList>
            <person name="Munoz J.F."/>
            <person name="Mcewen J.G."/>
            <person name="Clay O.K."/>
            <person name="Cuomo C.A."/>
        </authorList>
    </citation>
    <scope>NUCLEOTIDE SEQUENCE [LARGE SCALE GENOMIC DNA]</scope>
    <source>
        <strain evidence="2 3">UAMH4076</strain>
    </source>
</reference>
<feature type="region of interest" description="Disordered" evidence="1">
    <location>
        <begin position="305"/>
        <end position="398"/>
    </location>
</feature>